<organism evidence="1 2">
    <name type="scientific">Dryococelus australis</name>
    <dbReference type="NCBI Taxonomy" id="614101"/>
    <lineage>
        <taxon>Eukaryota</taxon>
        <taxon>Metazoa</taxon>
        <taxon>Ecdysozoa</taxon>
        <taxon>Arthropoda</taxon>
        <taxon>Hexapoda</taxon>
        <taxon>Insecta</taxon>
        <taxon>Pterygota</taxon>
        <taxon>Neoptera</taxon>
        <taxon>Polyneoptera</taxon>
        <taxon>Phasmatodea</taxon>
        <taxon>Verophasmatodea</taxon>
        <taxon>Anareolatae</taxon>
        <taxon>Phasmatidae</taxon>
        <taxon>Eurycanthinae</taxon>
        <taxon>Dryococelus</taxon>
    </lineage>
</organism>
<evidence type="ECO:0000313" key="2">
    <source>
        <dbReference type="Proteomes" id="UP001159363"/>
    </source>
</evidence>
<keyword evidence="2" id="KW-1185">Reference proteome</keyword>
<evidence type="ECO:0000313" key="1">
    <source>
        <dbReference type="EMBL" id="KAJ8873196.1"/>
    </source>
</evidence>
<gene>
    <name evidence="1" type="ORF">PR048_026829</name>
</gene>
<dbReference type="Proteomes" id="UP001159363">
    <property type="component" value="Chromosome 10"/>
</dbReference>
<protein>
    <submittedName>
        <fullName evidence="1">Uncharacterized protein</fullName>
    </submittedName>
</protein>
<accession>A0ABQ9GMD5</accession>
<sequence length="93" mass="10813">MYPKIGFRGLHATICESDKCHARNVKKQELNVRIFVESLQCTETHYYLGKTLARHYLPGLMSISKLLRMYNAKVTSSSQQVKSTFFRNIVTRE</sequence>
<proteinExistence type="predicted"/>
<reference evidence="1 2" key="1">
    <citation type="submission" date="2023-02" db="EMBL/GenBank/DDBJ databases">
        <title>LHISI_Scaffold_Assembly.</title>
        <authorList>
            <person name="Stuart O.P."/>
            <person name="Cleave R."/>
            <person name="Magrath M.J.L."/>
            <person name="Mikheyev A.S."/>
        </authorList>
    </citation>
    <scope>NUCLEOTIDE SEQUENCE [LARGE SCALE GENOMIC DNA]</scope>
    <source>
        <strain evidence="1">Daus_M_001</strain>
        <tissue evidence="1">Leg muscle</tissue>
    </source>
</reference>
<dbReference type="EMBL" id="JARBHB010000011">
    <property type="protein sequence ID" value="KAJ8873196.1"/>
    <property type="molecule type" value="Genomic_DNA"/>
</dbReference>
<comment type="caution">
    <text evidence="1">The sequence shown here is derived from an EMBL/GenBank/DDBJ whole genome shotgun (WGS) entry which is preliminary data.</text>
</comment>
<name>A0ABQ9GMD5_9NEOP</name>